<dbReference type="Pfam" id="PF17399">
    <property type="entry name" value="DUF5405"/>
    <property type="match status" value="1"/>
</dbReference>
<sequence length="157" mass="17518">MSLNIEIGGKWVITSDQYQFILSEKKVAKSGRKAGEEWLDTIGYYPKIEQLISGLIHHHIQQSTITSIEEMAAEIKRIGALCGDAFNVMEQSEKIGGCDWISWNELSERGLIIRINNEILHPIGLAVFRDPQTGMSRGALVSPDGVWEYDQSVSVKG</sequence>
<accession>A0A377Z547</accession>
<evidence type="ECO:0000313" key="4">
    <source>
        <dbReference type="Proteomes" id="UP000254020"/>
    </source>
</evidence>
<dbReference type="InterPro" id="IPR035404">
    <property type="entry name" value="DUF5405"/>
</dbReference>
<evidence type="ECO:0000313" key="3">
    <source>
        <dbReference type="EMBL" id="STU59187.1"/>
    </source>
</evidence>
<gene>
    <name evidence="3" type="ORF">NCTC9504_01080</name>
</gene>
<evidence type="ECO:0000259" key="2">
    <source>
        <dbReference type="Pfam" id="PF24187"/>
    </source>
</evidence>
<dbReference type="InterPro" id="IPR055838">
    <property type="entry name" value="DUF7415"/>
</dbReference>
<feature type="domain" description="DUF7415" evidence="2">
    <location>
        <begin position="101"/>
        <end position="142"/>
    </location>
</feature>
<organism evidence="3 4">
    <name type="scientific">Klebsiella pneumoniae subsp. pneumoniae</name>
    <dbReference type="NCBI Taxonomy" id="72407"/>
    <lineage>
        <taxon>Bacteria</taxon>
        <taxon>Pseudomonadati</taxon>
        <taxon>Pseudomonadota</taxon>
        <taxon>Gammaproteobacteria</taxon>
        <taxon>Enterobacterales</taxon>
        <taxon>Enterobacteriaceae</taxon>
        <taxon>Klebsiella/Raoultella group</taxon>
        <taxon>Klebsiella</taxon>
        <taxon>Klebsiella pneumoniae complex</taxon>
    </lineage>
</organism>
<reference evidence="3 4" key="1">
    <citation type="submission" date="2018-06" db="EMBL/GenBank/DDBJ databases">
        <authorList>
            <consortium name="Pathogen Informatics"/>
            <person name="Doyle S."/>
        </authorList>
    </citation>
    <scope>NUCLEOTIDE SEQUENCE [LARGE SCALE GENOMIC DNA]</scope>
    <source>
        <strain evidence="3 4">NCTC9504</strain>
    </source>
</reference>
<evidence type="ECO:0000259" key="1">
    <source>
        <dbReference type="Pfam" id="PF17399"/>
    </source>
</evidence>
<dbReference type="EMBL" id="UGMA01000005">
    <property type="protein sequence ID" value="STU59187.1"/>
    <property type="molecule type" value="Genomic_DNA"/>
</dbReference>
<protein>
    <submittedName>
        <fullName evidence="3">Uncharacterized protein</fullName>
    </submittedName>
</protein>
<dbReference type="Proteomes" id="UP000254020">
    <property type="component" value="Unassembled WGS sequence"/>
</dbReference>
<feature type="domain" description="DUF5405" evidence="1">
    <location>
        <begin position="5"/>
        <end position="89"/>
    </location>
</feature>
<proteinExistence type="predicted"/>
<dbReference type="Pfam" id="PF24187">
    <property type="entry name" value="DUF7415"/>
    <property type="match status" value="1"/>
</dbReference>
<dbReference type="AlphaFoldDB" id="A0A377Z547"/>
<name>A0A377Z547_KLEPN</name>